<dbReference type="Gene3D" id="3.90.550.10">
    <property type="entry name" value="Spore Coat Polysaccharide Biosynthesis Protein SpsA, Chain A"/>
    <property type="match status" value="1"/>
</dbReference>
<dbReference type="InterPro" id="IPR002685">
    <property type="entry name" value="Glyco_trans_15"/>
</dbReference>
<comment type="caution">
    <text evidence="4">The sequence shown here is derived from an EMBL/GenBank/DDBJ whole genome shotgun (WGS) entry which is preliminary data.</text>
</comment>
<evidence type="ECO:0008006" key="6">
    <source>
        <dbReference type="Google" id="ProtNLM"/>
    </source>
</evidence>
<evidence type="ECO:0000256" key="1">
    <source>
        <dbReference type="ARBA" id="ARBA00007677"/>
    </source>
</evidence>
<dbReference type="PIRSF" id="PIRSF018153">
    <property type="entry name" value="Glyco_trans_15"/>
    <property type="match status" value="1"/>
</dbReference>
<keyword evidence="3" id="KW-0472">Membrane</keyword>
<keyword evidence="5" id="KW-1185">Reference proteome</keyword>
<proteinExistence type="inferred from homology"/>
<gene>
    <name evidence="4" type="ORF">V5O48_017342</name>
</gene>
<comment type="similarity">
    <text evidence="1">Belongs to the glycosyltransferase 15 family.</text>
</comment>
<dbReference type="Proteomes" id="UP001465976">
    <property type="component" value="Unassembled WGS sequence"/>
</dbReference>
<keyword evidence="2" id="KW-0808">Transferase</keyword>
<evidence type="ECO:0000313" key="5">
    <source>
        <dbReference type="Proteomes" id="UP001465976"/>
    </source>
</evidence>
<dbReference type="SUPFAM" id="SSF53448">
    <property type="entry name" value="Nucleotide-diphospho-sugar transferases"/>
    <property type="match status" value="1"/>
</dbReference>
<reference evidence="4 5" key="1">
    <citation type="submission" date="2024-02" db="EMBL/GenBank/DDBJ databases">
        <title>A draft genome for the cacao thread blight pathogen Marasmius crinis-equi.</title>
        <authorList>
            <person name="Cohen S.P."/>
            <person name="Baruah I.K."/>
            <person name="Amoako-Attah I."/>
            <person name="Bukari Y."/>
            <person name="Meinhardt L.W."/>
            <person name="Bailey B.A."/>
        </authorList>
    </citation>
    <scope>NUCLEOTIDE SEQUENCE [LARGE SCALE GENOMIC DNA]</scope>
    <source>
        <strain evidence="4 5">GH-76</strain>
    </source>
</reference>
<keyword evidence="3" id="KW-0812">Transmembrane</keyword>
<dbReference type="PANTHER" id="PTHR31121:SF6">
    <property type="entry name" value="ALPHA-1,2 MANNOSYLTRANSFERASE KTR1"/>
    <property type="match status" value="1"/>
</dbReference>
<accession>A0ABR3EP98</accession>
<dbReference type="PANTHER" id="PTHR31121">
    <property type="entry name" value="ALPHA-1,2 MANNOSYLTRANSFERASE KTR1"/>
    <property type="match status" value="1"/>
</dbReference>
<evidence type="ECO:0000313" key="4">
    <source>
        <dbReference type="EMBL" id="KAL0564698.1"/>
    </source>
</evidence>
<sequence>MLSFSRYVKYGFIILVVLVSLSFLYILDQEASDLKRWFPNGQQKTPTTPIAEDSDKRLANATFVILARNSEVDGVARSIQNIEDRFNAGRYPYVLLNDEPFTEQFKKWVKFCSLLEANLIVMPVRRISVLTPALVEFGVIPKEHWNQPPWIDEEKASKAREGMKAQKIKYGDNVQYRNMCRFNSGFFFKHDLLKKYKWYWRIEPNVKFHCDIKMDPFLFMEQNDKVYSQRPTSGFTIAVYEIAGTIPSLWRNVREFMEQHPEYVAENNSMPFLSNNHGTTYNLFWSNFEIADMDFWRGPAYTAFFEHLDSKGGFYYERWGDAPVHSIAAGLFLRRDQIHFFEDIGYQHDDWSHCPLRDDLWEKGRCACDQGNSFDYDPWSSCKKHWDRLMELGH</sequence>
<organism evidence="4 5">
    <name type="scientific">Marasmius crinis-equi</name>
    <dbReference type="NCBI Taxonomy" id="585013"/>
    <lineage>
        <taxon>Eukaryota</taxon>
        <taxon>Fungi</taxon>
        <taxon>Dikarya</taxon>
        <taxon>Basidiomycota</taxon>
        <taxon>Agaricomycotina</taxon>
        <taxon>Agaricomycetes</taxon>
        <taxon>Agaricomycetidae</taxon>
        <taxon>Agaricales</taxon>
        <taxon>Marasmiineae</taxon>
        <taxon>Marasmiaceae</taxon>
        <taxon>Marasmius</taxon>
    </lineage>
</organism>
<name>A0ABR3EP98_9AGAR</name>
<dbReference type="InterPro" id="IPR029044">
    <property type="entry name" value="Nucleotide-diphossugar_trans"/>
</dbReference>
<evidence type="ECO:0000256" key="3">
    <source>
        <dbReference type="SAM" id="Phobius"/>
    </source>
</evidence>
<evidence type="ECO:0000256" key="2">
    <source>
        <dbReference type="ARBA" id="ARBA00022679"/>
    </source>
</evidence>
<keyword evidence="3" id="KW-1133">Transmembrane helix</keyword>
<protein>
    <recommendedName>
        <fullName evidence="6">Glycosyltransferase family 15 protein</fullName>
    </recommendedName>
</protein>
<feature type="transmembrane region" description="Helical" evidence="3">
    <location>
        <begin position="7"/>
        <end position="27"/>
    </location>
</feature>
<dbReference type="EMBL" id="JBAHYK010002623">
    <property type="protein sequence ID" value="KAL0564698.1"/>
    <property type="molecule type" value="Genomic_DNA"/>
</dbReference>
<dbReference type="Pfam" id="PF01793">
    <property type="entry name" value="Glyco_transf_15"/>
    <property type="match status" value="1"/>
</dbReference>